<dbReference type="EMBL" id="MKKK01000034">
    <property type="protein sequence ID" value="OEY94389.1"/>
    <property type="molecule type" value="Genomic_DNA"/>
</dbReference>
<dbReference type="Proteomes" id="UP000185895">
    <property type="component" value="Unassembled WGS sequence"/>
</dbReference>
<name>A0A1E7R4U3_9GAMM</name>
<evidence type="ECO:0000256" key="1">
    <source>
        <dbReference type="SAM" id="Phobius"/>
    </source>
</evidence>
<organism evidence="2 3">
    <name type="scientific">Acinetobacter qingfengensis</name>
    <dbReference type="NCBI Taxonomy" id="1262585"/>
    <lineage>
        <taxon>Bacteria</taxon>
        <taxon>Pseudomonadati</taxon>
        <taxon>Pseudomonadota</taxon>
        <taxon>Gammaproteobacteria</taxon>
        <taxon>Moraxellales</taxon>
        <taxon>Moraxellaceae</taxon>
        <taxon>Acinetobacter</taxon>
    </lineage>
</organism>
<evidence type="ECO:0000313" key="2">
    <source>
        <dbReference type="EMBL" id="OEY94389.1"/>
    </source>
</evidence>
<dbReference type="OrthoDB" id="6712790at2"/>
<keyword evidence="1" id="KW-0812">Transmembrane</keyword>
<dbReference type="InterPro" id="IPR053771">
    <property type="entry name" value="AciT"/>
</dbReference>
<dbReference type="RefSeq" id="WP_070070196.1">
    <property type="nucleotide sequence ID" value="NZ_MKKK01000034.1"/>
</dbReference>
<comment type="caution">
    <text evidence="2">The sequence shown here is derived from an EMBL/GenBank/DDBJ whole genome shotgun (WGS) entry which is preliminary data.</text>
</comment>
<feature type="transmembrane region" description="Helical" evidence="1">
    <location>
        <begin position="6"/>
        <end position="24"/>
    </location>
</feature>
<reference evidence="2 3" key="1">
    <citation type="submission" date="2016-09" db="EMBL/GenBank/DDBJ databases">
        <authorList>
            <person name="Capua I."/>
            <person name="De Benedictis P."/>
            <person name="Joannis T."/>
            <person name="Lombin L.H."/>
            <person name="Cattoli G."/>
        </authorList>
    </citation>
    <scope>NUCLEOTIDE SEQUENCE [LARGE SCALE GENOMIC DNA]</scope>
    <source>
        <strain evidence="2 3">ANC 4671</strain>
    </source>
</reference>
<gene>
    <name evidence="2" type="ORF">BJI46_03340</name>
</gene>
<dbReference type="AlphaFoldDB" id="A0A1E7R4U3"/>
<sequence>MTTMSMATVLGLSCVALAICLIAFSRYRHWLLFMGAGMVFWGGLELLRVIIQSLIDMPLLYGYITAFMLSLLGITGLIIWYDRQHSKVIKKVKCIEHTPVYEDDQHHYLR</sequence>
<keyword evidence="1" id="KW-0472">Membrane</keyword>
<evidence type="ECO:0000313" key="3">
    <source>
        <dbReference type="Proteomes" id="UP000185895"/>
    </source>
</evidence>
<keyword evidence="3" id="KW-1185">Reference proteome</keyword>
<accession>A0A1E7R4U3</accession>
<protein>
    <submittedName>
        <fullName evidence="2">Uncharacterized protein</fullName>
    </submittedName>
</protein>
<keyword evidence="1" id="KW-1133">Transmembrane helix</keyword>
<dbReference type="NCBIfam" id="NF045538">
    <property type="entry name" value="AciT"/>
    <property type="match status" value="1"/>
</dbReference>
<feature type="transmembrane region" description="Helical" evidence="1">
    <location>
        <begin position="61"/>
        <end position="81"/>
    </location>
</feature>
<feature type="transmembrane region" description="Helical" evidence="1">
    <location>
        <begin position="31"/>
        <end position="55"/>
    </location>
</feature>
<proteinExistence type="predicted"/>